<protein>
    <submittedName>
        <fullName evidence="1">Uncharacterized protein</fullName>
    </submittedName>
</protein>
<sequence>MSGGGQHGLFSGFPKKRGNDVSDIVDNKNRAVFFDNIQFIYELILGILELESFGVEIIPCKDYRSFEISNHSDTEAIVKRSGYFKVIDGINTDYSAIIKYNRTRSFNQYLTHWFYPYKGKFHPQMIRAV</sequence>
<dbReference type="EMBL" id="BARU01039993">
    <property type="protein sequence ID" value="GAH87104.1"/>
    <property type="molecule type" value="Genomic_DNA"/>
</dbReference>
<dbReference type="AlphaFoldDB" id="X1KA42"/>
<organism evidence="1">
    <name type="scientific">marine sediment metagenome</name>
    <dbReference type="NCBI Taxonomy" id="412755"/>
    <lineage>
        <taxon>unclassified sequences</taxon>
        <taxon>metagenomes</taxon>
        <taxon>ecological metagenomes</taxon>
    </lineage>
</organism>
<gene>
    <name evidence="1" type="ORF">S03H2_61899</name>
</gene>
<name>X1KA42_9ZZZZ</name>
<accession>X1KA42</accession>
<comment type="caution">
    <text evidence="1">The sequence shown here is derived from an EMBL/GenBank/DDBJ whole genome shotgun (WGS) entry which is preliminary data.</text>
</comment>
<evidence type="ECO:0000313" key="1">
    <source>
        <dbReference type="EMBL" id="GAH87104.1"/>
    </source>
</evidence>
<proteinExistence type="predicted"/>
<reference evidence="1" key="1">
    <citation type="journal article" date="2014" name="Front. Microbiol.">
        <title>High frequency of phylogenetically diverse reductive dehalogenase-homologous genes in deep subseafloor sedimentary metagenomes.</title>
        <authorList>
            <person name="Kawai M."/>
            <person name="Futagami T."/>
            <person name="Toyoda A."/>
            <person name="Takaki Y."/>
            <person name="Nishi S."/>
            <person name="Hori S."/>
            <person name="Arai W."/>
            <person name="Tsubouchi T."/>
            <person name="Morono Y."/>
            <person name="Uchiyama I."/>
            <person name="Ito T."/>
            <person name="Fujiyama A."/>
            <person name="Inagaki F."/>
            <person name="Takami H."/>
        </authorList>
    </citation>
    <scope>NUCLEOTIDE SEQUENCE</scope>
    <source>
        <strain evidence="1">Expedition CK06-06</strain>
    </source>
</reference>
<feature type="non-terminal residue" evidence="1">
    <location>
        <position position="129"/>
    </location>
</feature>